<evidence type="ECO:0000313" key="3">
    <source>
        <dbReference type="EMBL" id="NDY41247.1"/>
    </source>
</evidence>
<dbReference type="InterPro" id="IPR013491">
    <property type="entry name" value="Tape_meas_N"/>
</dbReference>
<evidence type="ECO:0000313" key="4">
    <source>
        <dbReference type="Proteomes" id="UP000469346"/>
    </source>
</evidence>
<evidence type="ECO:0000256" key="1">
    <source>
        <dbReference type="SAM" id="Phobius"/>
    </source>
</evidence>
<dbReference type="Pfam" id="PF20155">
    <property type="entry name" value="TMP_3"/>
    <property type="match status" value="1"/>
</dbReference>
<keyword evidence="1" id="KW-0812">Transmembrane</keyword>
<feature type="transmembrane region" description="Helical" evidence="1">
    <location>
        <begin position="347"/>
        <end position="370"/>
    </location>
</feature>
<dbReference type="InterPro" id="IPR053058">
    <property type="entry name" value="Mulikevirus_tape_measure"/>
</dbReference>
<dbReference type="PANTHER" id="PTHR38812:SF2">
    <property type="entry name" value="MU-LIKE PROPHAGE FLUMU PROTEIN GP42"/>
    <property type="match status" value="1"/>
</dbReference>
<evidence type="ECO:0000259" key="2">
    <source>
        <dbReference type="Pfam" id="PF20155"/>
    </source>
</evidence>
<keyword evidence="1" id="KW-0472">Membrane</keyword>
<comment type="caution">
    <text evidence="3">The sequence shown here is derived from an EMBL/GenBank/DDBJ whole genome shotgun (WGS) entry which is preliminary data.</text>
</comment>
<organism evidence="3 4">
    <name type="scientific">Dissulfurirhabdus thermomarina</name>
    <dbReference type="NCBI Taxonomy" id="1765737"/>
    <lineage>
        <taxon>Bacteria</taxon>
        <taxon>Deltaproteobacteria</taxon>
        <taxon>Dissulfurirhabdaceae</taxon>
        <taxon>Dissulfurirhabdus</taxon>
    </lineage>
</organism>
<proteinExistence type="predicted"/>
<protein>
    <recommendedName>
        <fullName evidence="2">Tape measure protein N-terminal domain-containing protein</fullName>
    </recommendedName>
</protein>
<sequence>MSDSQRLQLVIAAVDRASATLKGINARISGLTQPARDVQRSLRGLGREAGIYHLARRTARAGRAMSDLGGQAVALGARLGALGGVAAWAFKRGFVDTAAEFERFRAVLETIEGSSAGAQRALDWVSDFAARTPYELGTVMEAFVKLRAYGMDPTSGLLRTLGDTAAAMGKDVMAAVEAIADAVTGENERLKEFGIKAFVKGNQIRYTYTDREGRQRWRTVDKNNRALIQSTLEAIWNEKYAGAMERQSRTWIGMISNLADQWTRFANLVMSAGVFDWLKARLRGVLDQVNALAASGQLRAIAADVGDRLVRALKALWAAGREAWAMAAALGRGLLWLRDLFGGWGPVVIALAAVMSGPLLLALVSVTQAVWGLGAALLQTPVGWIVAGIVALAAGAALLIKNWDRVRAWWAGLWGWVEKTFAARIDRLLDRIRGLRSLVAWIPGLGGSEQPRAAQTVSRPGAGKTEVGGVVRIRIDADGRARVAGISAANPAVPIDVDTGLVMVGG</sequence>
<accession>A0A6N9TP82</accession>
<gene>
    <name evidence="3" type="ORF">G3N55_00080</name>
</gene>
<reference evidence="3 4" key="1">
    <citation type="submission" date="2020-02" db="EMBL/GenBank/DDBJ databases">
        <title>Comparative genomics of sulfur disproportionating microorganisms.</title>
        <authorList>
            <person name="Ward L.M."/>
            <person name="Bertran E."/>
            <person name="Johnston D.T."/>
        </authorList>
    </citation>
    <scope>NUCLEOTIDE SEQUENCE [LARGE SCALE GENOMIC DNA]</scope>
    <source>
        <strain evidence="3 4">DSM 100025</strain>
    </source>
</reference>
<name>A0A6N9TP82_DISTH</name>
<keyword evidence="1" id="KW-1133">Transmembrane helix</keyword>
<feature type="domain" description="Tape measure protein N-terminal" evidence="2">
    <location>
        <begin position="93"/>
        <end position="194"/>
    </location>
</feature>
<dbReference type="EMBL" id="JAAGRR010000001">
    <property type="protein sequence ID" value="NDY41247.1"/>
    <property type="molecule type" value="Genomic_DNA"/>
</dbReference>
<dbReference type="PANTHER" id="PTHR38812">
    <property type="entry name" value="MU-LIKE PROPHAGE FLUMU PROTEIN GP42"/>
    <property type="match status" value="1"/>
</dbReference>
<feature type="transmembrane region" description="Helical" evidence="1">
    <location>
        <begin position="382"/>
        <end position="400"/>
    </location>
</feature>
<dbReference type="Proteomes" id="UP000469346">
    <property type="component" value="Unassembled WGS sequence"/>
</dbReference>
<dbReference type="RefSeq" id="WP_163297349.1">
    <property type="nucleotide sequence ID" value="NZ_JAAGRR010000001.1"/>
</dbReference>
<dbReference type="AlphaFoldDB" id="A0A6N9TP82"/>
<keyword evidence="4" id="KW-1185">Reference proteome</keyword>